<evidence type="ECO:0000313" key="2">
    <source>
        <dbReference type="Proteomes" id="UP001190700"/>
    </source>
</evidence>
<evidence type="ECO:0000313" key="1">
    <source>
        <dbReference type="EMBL" id="KAK3265945.1"/>
    </source>
</evidence>
<sequence>MSDAPQRDLQSGCPATYVLENLEESIGILETQGLLRINNVFSHSTADVLSTHLCEFLRSCLDQHEKDPDTFLSHFGTVQSLENRYDLKLVLDPPVKQFISETIGTLENFLNELVTEDARLCELSSLISDTGAASQATHPDTPYQPCAPLYTVFAALQNISEDMGPTTIFPRTNNSQAHEAFSELKRQGRGGQPSEWGRPILGTLSKGDVIIMDSRAFHYGGQNTSNTRRILAYFTLQVPGNTPEGSTYSLRDHYKDRFRLKNYKRWQDPYIVATSTDT</sequence>
<dbReference type="PANTHER" id="PTHR37563">
    <property type="entry name" value="PHYTANOYL-COA DIOXYGENASE FAMILY PROTEIN (AFU_ORTHOLOGUE AFUA_2G03330)"/>
    <property type="match status" value="1"/>
</dbReference>
<dbReference type="PANTHER" id="PTHR37563:SF2">
    <property type="entry name" value="PHYTANOYL-COA DIOXYGENASE FAMILY PROTEIN (AFU_ORTHOLOGUE AFUA_2G03330)"/>
    <property type="match status" value="1"/>
</dbReference>
<organism evidence="1 2">
    <name type="scientific">Cymbomonas tetramitiformis</name>
    <dbReference type="NCBI Taxonomy" id="36881"/>
    <lineage>
        <taxon>Eukaryota</taxon>
        <taxon>Viridiplantae</taxon>
        <taxon>Chlorophyta</taxon>
        <taxon>Pyramimonadophyceae</taxon>
        <taxon>Pyramimonadales</taxon>
        <taxon>Pyramimonadaceae</taxon>
        <taxon>Cymbomonas</taxon>
    </lineage>
</organism>
<keyword evidence="2" id="KW-1185">Reference proteome</keyword>
<dbReference type="EMBL" id="LGRX02013570">
    <property type="protein sequence ID" value="KAK3265945.1"/>
    <property type="molecule type" value="Genomic_DNA"/>
</dbReference>
<protein>
    <recommendedName>
        <fullName evidence="3">Phytanoyl-CoA dioxygenase</fullName>
    </recommendedName>
</protein>
<evidence type="ECO:0008006" key="3">
    <source>
        <dbReference type="Google" id="ProtNLM"/>
    </source>
</evidence>
<gene>
    <name evidence="1" type="ORF">CYMTET_25406</name>
</gene>
<accession>A0AAE0FU89</accession>
<comment type="caution">
    <text evidence="1">The sequence shown here is derived from an EMBL/GenBank/DDBJ whole genome shotgun (WGS) entry which is preliminary data.</text>
</comment>
<dbReference type="Gene3D" id="2.60.120.620">
    <property type="entry name" value="q2cbj1_9rhob like domain"/>
    <property type="match status" value="1"/>
</dbReference>
<proteinExistence type="predicted"/>
<name>A0AAE0FU89_9CHLO</name>
<dbReference type="Proteomes" id="UP001190700">
    <property type="component" value="Unassembled WGS sequence"/>
</dbReference>
<dbReference type="AlphaFoldDB" id="A0AAE0FU89"/>
<dbReference type="InterPro" id="IPR051961">
    <property type="entry name" value="Fungal_Metabolite_Diox"/>
</dbReference>
<dbReference type="InterPro" id="IPR008775">
    <property type="entry name" value="Phytyl_CoA_dOase-like"/>
</dbReference>
<dbReference type="Pfam" id="PF05721">
    <property type="entry name" value="PhyH"/>
    <property type="match status" value="1"/>
</dbReference>
<reference evidence="1 2" key="1">
    <citation type="journal article" date="2015" name="Genome Biol. Evol.">
        <title>Comparative Genomics of a Bacterivorous Green Alga Reveals Evolutionary Causalities and Consequences of Phago-Mixotrophic Mode of Nutrition.</title>
        <authorList>
            <person name="Burns J.A."/>
            <person name="Paasch A."/>
            <person name="Narechania A."/>
            <person name="Kim E."/>
        </authorList>
    </citation>
    <scope>NUCLEOTIDE SEQUENCE [LARGE SCALE GENOMIC DNA]</scope>
    <source>
        <strain evidence="1 2">PLY_AMNH</strain>
    </source>
</reference>
<dbReference type="SUPFAM" id="SSF51197">
    <property type="entry name" value="Clavaminate synthase-like"/>
    <property type="match status" value="1"/>
</dbReference>